<evidence type="ECO:0000313" key="2">
    <source>
        <dbReference type="EMBL" id="MPM41946.1"/>
    </source>
</evidence>
<sequence>MNNSLDLFHSSISDTLSLLQFITPQTDAVQQKVVFRSSIVLLVASWEQFIEQLAVNSNEFLLHKLRNSSSIPEGVKQKIAFYSVREDRSNPLEFSNSVWQFSDLNWKQTYAKFCLKSTKALNTASPSNIINLYKDILGIRNVTTNWAVGGKTQEKCIEFLDDLINLRHDIAHGKNERINELSIDVIREKADFLNNISICLYQFVKNETDALANKQALKYSLLLHCFKDIIIFAVKSGDDTISLEKIRQLGTSAQGNHNKLRYKPWGLLEFIDPSNRKITQKLLDFYNGNIMLPCEILVFNDNDSTEAPGTRWIHFSDLP</sequence>
<protein>
    <recommendedName>
        <fullName evidence="1">RiboL-PSP-HEPN domain-containing protein</fullName>
    </recommendedName>
</protein>
<dbReference type="InterPro" id="IPR041519">
    <property type="entry name" value="HEPN_RiboL-PSP"/>
</dbReference>
<dbReference type="Pfam" id="PF18735">
    <property type="entry name" value="HEPN_RiboL-PSP"/>
    <property type="match status" value="1"/>
</dbReference>
<dbReference type="AlphaFoldDB" id="A0A644ZME2"/>
<comment type="caution">
    <text evidence="2">The sequence shown here is derived from an EMBL/GenBank/DDBJ whole genome shotgun (WGS) entry which is preliminary data.</text>
</comment>
<organism evidence="2">
    <name type="scientific">bioreactor metagenome</name>
    <dbReference type="NCBI Taxonomy" id="1076179"/>
    <lineage>
        <taxon>unclassified sequences</taxon>
        <taxon>metagenomes</taxon>
        <taxon>ecological metagenomes</taxon>
    </lineage>
</organism>
<accession>A0A644ZME2</accession>
<gene>
    <name evidence="2" type="ORF">SDC9_88608</name>
</gene>
<reference evidence="2" key="1">
    <citation type="submission" date="2019-08" db="EMBL/GenBank/DDBJ databases">
        <authorList>
            <person name="Kucharzyk K."/>
            <person name="Murdoch R.W."/>
            <person name="Higgins S."/>
            <person name="Loffler F."/>
        </authorList>
    </citation>
    <scope>NUCLEOTIDE SEQUENCE</scope>
</reference>
<feature type="domain" description="RiboL-PSP-HEPN" evidence="1">
    <location>
        <begin position="17"/>
        <end position="206"/>
    </location>
</feature>
<name>A0A644ZME2_9ZZZZ</name>
<proteinExistence type="predicted"/>
<dbReference type="EMBL" id="VSSQ01009547">
    <property type="protein sequence ID" value="MPM41946.1"/>
    <property type="molecule type" value="Genomic_DNA"/>
</dbReference>
<evidence type="ECO:0000259" key="1">
    <source>
        <dbReference type="Pfam" id="PF18735"/>
    </source>
</evidence>